<protein>
    <submittedName>
        <fullName evidence="1">Uncharacterized protein</fullName>
    </submittedName>
</protein>
<organism evidence="1">
    <name type="scientific">marine sediment metagenome</name>
    <dbReference type="NCBI Taxonomy" id="412755"/>
    <lineage>
        <taxon>unclassified sequences</taxon>
        <taxon>metagenomes</taxon>
        <taxon>ecological metagenomes</taxon>
    </lineage>
</organism>
<reference evidence="1" key="1">
    <citation type="journal article" date="2015" name="Nature">
        <title>Complex archaea that bridge the gap between prokaryotes and eukaryotes.</title>
        <authorList>
            <person name="Spang A."/>
            <person name="Saw J.H."/>
            <person name="Jorgensen S.L."/>
            <person name="Zaremba-Niedzwiedzka K."/>
            <person name="Martijn J."/>
            <person name="Lind A.E."/>
            <person name="van Eijk R."/>
            <person name="Schleper C."/>
            <person name="Guy L."/>
            <person name="Ettema T.J."/>
        </authorList>
    </citation>
    <scope>NUCLEOTIDE SEQUENCE</scope>
</reference>
<gene>
    <name evidence="1" type="ORF">LCGC14_0620080</name>
</gene>
<accession>A0A0F9TRI7</accession>
<proteinExistence type="predicted"/>
<dbReference type="EMBL" id="LAZR01001051">
    <property type="protein sequence ID" value="KKN51721.1"/>
    <property type="molecule type" value="Genomic_DNA"/>
</dbReference>
<comment type="caution">
    <text evidence="1">The sequence shown here is derived from an EMBL/GenBank/DDBJ whole genome shotgun (WGS) entry which is preliminary data.</text>
</comment>
<name>A0A0F9TRI7_9ZZZZ</name>
<dbReference type="AlphaFoldDB" id="A0A0F9TRI7"/>
<sequence length="44" mass="5107">MPKDKYVVELIVETDDSGLTHVSIGRVREYTDRVLLEPDTEEEE</sequence>
<evidence type="ECO:0000313" key="1">
    <source>
        <dbReference type="EMBL" id="KKN51721.1"/>
    </source>
</evidence>